<dbReference type="OrthoDB" id="7777654at2759"/>
<dbReference type="InterPro" id="IPR036188">
    <property type="entry name" value="FAD/NAD-bd_sf"/>
</dbReference>
<name>A0A4S4LCB7_9AGAM</name>
<dbReference type="GO" id="GO:0009063">
    <property type="term" value="P:amino acid catabolic process"/>
    <property type="evidence" value="ECO:0007669"/>
    <property type="project" value="TreeGrafter"/>
</dbReference>
<dbReference type="PANTHER" id="PTHR10742:SF342">
    <property type="entry name" value="AMINE OXIDASE"/>
    <property type="match status" value="1"/>
</dbReference>
<evidence type="ECO:0000259" key="1">
    <source>
        <dbReference type="Pfam" id="PF01593"/>
    </source>
</evidence>
<dbReference type="PRINTS" id="PR00419">
    <property type="entry name" value="ADXRDTASE"/>
</dbReference>
<sequence length="661" mass="74015">MYLCILVHPVPLCVSALDKPASASEQRVPALAGNLGKTIPGGTREAFAISFALLPRSHLGHLCLDCITSLRALCATTLSSILIMETDRRPKPHDDTPQPRSVGIVGGGAAGLYAAMLLRRLGYSVHIFEASNRIGGRIYTHHFSSEKNQYFEAGAMRLPQTGFQQIVFDLLDYLDKTPDLPDDNRPQKAPYYLNSLGNFLRVNGVWVQAAQDVGRITPESIGWPSLEENKNRQAGDLLKEALKPLVEARAKGFDELLKFDDLSFRLYLKQLKSTDTVWDDDLIDFVETVCSQTNQFALSCVELFMQNEDFGQHEWWTIDGGMDRLPRAMAHLVGLSNITFWCSGYRHRTDAGWRSETHRPRVQRRRSRDFREVILAIPPAALKMIADRPTWSPRKEMAIRSMHFESLYKMGLRFKTRFWEKEPMPLNRPKILRYWGSGPVQLMTKGGQSTTDLPIRWIVYPSNGIGDQGPGVLLLYAWMTDAQTWLPLSPYERRSLALSCLSELYGDQVNDELMETFDVCWSTRSATGDAMFLPGQFKARFDPARAPEGDVYFAGEHLSEHHTWIAGALLSAKDTVEQITKRSVSTFSAVDTSPLPVPAADVNHGFLFVPSNPLFVRHGDGHTDRSKPPVKPQTLGGQIGFHPVGPEVTYLAGPQGDFGLI</sequence>
<dbReference type="InterPro" id="IPR050281">
    <property type="entry name" value="Flavin_monoamine_oxidase"/>
</dbReference>
<proteinExistence type="predicted"/>
<dbReference type="GO" id="GO:0001716">
    <property type="term" value="F:L-amino-acid oxidase activity"/>
    <property type="evidence" value="ECO:0007669"/>
    <property type="project" value="TreeGrafter"/>
</dbReference>
<organism evidence="2 3">
    <name type="scientific">Bondarzewia mesenterica</name>
    <dbReference type="NCBI Taxonomy" id="1095465"/>
    <lineage>
        <taxon>Eukaryota</taxon>
        <taxon>Fungi</taxon>
        <taxon>Dikarya</taxon>
        <taxon>Basidiomycota</taxon>
        <taxon>Agaricomycotina</taxon>
        <taxon>Agaricomycetes</taxon>
        <taxon>Russulales</taxon>
        <taxon>Bondarzewiaceae</taxon>
        <taxon>Bondarzewia</taxon>
    </lineage>
</organism>
<dbReference type="Gene3D" id="3.90.660.10">
    <property type="match status" value="1"/>
</dbReference>
<dbReference type="SUPFAM" id="SSF54373">
    <property type="entry name" value="FAD-linked reductases, C-terminal domain"/>
    <property type="match status" value="1"/>
</dbReference>
<evidence type="ECO:0000313" key="3">
    <source>
        <dbReference type="Proteomes" id="UP000310158"/>
    </source>
</evidence>
<feature type="domain" description="Amine oxidase" evidence="1">
    <location>
        <begin position="110"/>
        <end position="579"/>
    </location>
</feature>
<evidence type="ECO:0000313" key="2">
    <source>
        <dbReference type="EMBL" id="THH09404.1"/>
    </source>
</evidence>
<dbReference type="Gene3D" id="1.20.1440.240">
    <property type="match status" value="1"/>
</dbReference>
<dbReference type="AlphaFoldDB" id="A0A4S4LCB7"/>
<keyword evidence="3" id="KW-1185">Reference proteome</keyword>
<dbReference type="SUPFAM" id="SSF51905">
    <property type="entry name" value="FAD/NAD(P)-binding domain"/>
    <property type="match status" value="1"/>
</dbReference>
<dbReference type="Gene3D" id="3.50.50.60">
    <property type="entry name" value="FAD/NAD(P)-binding domain"/>
    <property type="match status" value="1"/>
</dbReference>
<reference evidence="2 3" key="1">
    <citation type="submission" date="2019-02" db="EMBL/GenBank/DDBJ databases">
        <title>Genome sequencing of the rare red list fungi Bondarzewia mesenterica.</title>
        <authorList>
            <person name="Buettner E."/>
            <person name="Kellner H."/>
        </authorList>
    </citation>
    <scope>NUCLEOTIDE SEQUENCE [LARGE SCALE GENOMIC DNA]</scope>
    <source>
        <strain evidence="2 3">DSM 108281</strain>
    </source>
</reference>
<protein>
    <recommendedName>
        <fullName evidence="1">Amine oxidase domain-containing protein</fullName>
    </recommendedName>
</protein>
<comment type="caution">
    <text evidence="2">The sequence shown here is derived from an EMBL/GenBank/DDBJ whole genome shotgun (WGS) entry which is preliminary data.</text>
</comment>
<dbReference type="Proteomes" id="UP000310158">
    <property type="component" value="Unassembled WGS sequence"/>
</dbReference>
<dbReference type="Pfam" id="PF01593">
    <property type="entry name" value="Amino_oxidase"/>
    <property type="match status" value="1"/>
</dbReference>
<dbReference type="PANTHER" id="PTHR10742">
    <property type="entry name" value="FLAVIN MONOAMINE OXIDASE"/>
    <property type="match status" value="1"/>
</dbReference>
<gene>
    <name evidence="2" type="ORF">EW146_g8691</name>
</gene>
<dbReference type="InterPro" id="IPR002937">
    <property type="entry name" value="Amino_oxidase"/>
</dbReference>
<accession>A0A4S4LCB7</accession>
<dbReference type="EMBL" id="SGPL01000632">
    <property type="protein sequence ID" value="THH09404.1"/>
    <property type="molecule type" value="Genomic_DNA"/>
</dbReference>